<feature type="transmembrane region" description="Helical" evidence="1">
    <location>
        <begin position="376"/>
        <end position="397"/>
    </location>
</feature>
<evidence type="ECO:0000313" key="2">
    <source>
        <dbReference type="EMBL" id="NDK89232.1"/>
    </source>
</evidence>
<dbReference type="PANTHER" id="PTHR36840:SF1">
    <property type="entry name" value="BLL5714 PROTEIN"/>
    <property type="match status" value="1"/>
</dbReference>
<name>A0A7K3LLU9_9ACTN</name>
<comment type="caution">
    <text evidence="2">The sequence shown here is derived from an EMBL/GenBank/DDBJ whole genome shotgun (WGS) entry which is preliminary data.</text>
</comment>
<sequence length="413" mass="44668">MTSSIGHRLTRMTGRDPHQHERAATSLELFYDLVFVVVFSVAGTQVAHYLAEGHYRTAVFGYVLCTFAAIWAWINFSWFASAFDTDDWFFRGVVLVQMIGVAILALGVNDVFASIDADEHVDIRVLVIGYVVMRVGLLTQWIRAGLQSPEFRRTCFTYAIAVIVAQVLWVVVAVIDLALWPTIVGILICAAVELLGPVVAETRVKATPWHPHHIAERYSLLTIITLGEGVVGVVAVMQALVEEDGWTTDTAIFGLAAMVIPFAMWWLYFIVPTGDALHRHPEKCFPWGYGHTLIFMAAAATGAGLEVAALWSEHHASIGAGAVIACVAVPLGVYCLGMLTFYDYLVGFDRLTLFGGAGVIAILAAAVWSASAGVSLTFAVVVVALAPLFLVVVDEFLGAPRRARAVAGLSGTE</sequence>
<feature type="transmembrane region" description="Helical" evidence="1">
    <location>
        <begin position="88"/>
        <end position="108"/>
    </location>
</feature>
<feature type="transmembrane region" description="Helical" evidence="1">
    <location>
        <begin position="123"/>
        <end position="142"/>
    </location>
</feature>
<keyword evidence="3" id="KW-1185">Reference proteome</keyword>
<feature type="transmembrane region" description="Helical" evidence="1">
    <location>
        <begin position="220"/>
        <end position="240"/>
    </location>
</feature>
<keyword evidence="1" id="KW-0472">Membrane</keyword>
<protein>
    <submittedName>
        <fullName evidence="2">Low temperature requirement protein A</fullName>
    </submittedName>
</protein>
<feature type="transmembrane region" description="Helical" evidence="1">
    <location>
        <begin position="57"/>
        <end position="76"/>
    </location>
</feature>
<dbReference type="EMBL" id="JAADZU010000014">
    <property type="protein sequence ID" value="NDK89232.1"/>
    <property type="molecule type" value="Genomic_DNA"/>
</dbReference>
<reference evidence="2 3" key="1">
    <citation type="submission" date="2020-01" db="EMBL/GenBank/DDBJ databases">
        <title>Investigation of new actinobacteria for the biodesulphurisation of diesel fuel.</title>
        <authorList>
            <person name="Athi Narayanan S.M."/>
        </authorList>
    </citation>
    <scope>NUCLEOTIDE SEQUENCE [LARGE SCALE GENOMIC DNA]</scope>
    <source>
        <strain evidence="2 3">213E</strain>
    </source>
</reference>
<feature type="transmembrane region" description="Helical" evidence="1">
    <location>
        <begin position="292"/>
        <end position="312"/>
    </location>
</feature>
<feature type="transmembrane region" description="Helical" evidence="1">
    <location>
        <begin position="252"/>
        <end position="271"/>
    </location>
</feature>
<feature type="transmembrane region" description="Helical" evidence="1">
    <location>
        <begin position="318"/>
        <end position="339"/>
    </location>
</feature>
<feature type="transmembrane region" description="Helical" evidence="1">
    <location>
        <begin position="178"/>
        <end position="200"/>
    </location>
</feature>
<gene>
    <name evidence="2" type="ORF">GYA93_06490</name>
</gene>
<accession>A0A7K3LLU9</accession>
<feature type="transmembrane region" description="Helical" evidence="1">
    <location>
        <begin position="29"/>
        <end position="51"/>
    </location>
</feature>
<evidence type="ECO:0000256" key="1">
    <source>
        <dbReference type="SAM" id="Phobius"/>
    </source>
</evidence>
<dbReference type="Proteomes" id="UP000466307">
    <property type="component" value="Unassembled WGS sequence"/>
</dbReference>
<keyword evidence="1" id="KW-0812">Transmembrane</keyword>
<proteinExistence type="predicted"/>
<feature type="transmembrane region" description="Helical" evidence="1">
    <location>
        <begin position="154"/>
        <end position="172"/>
    </location>
</feature>
<organism evidence="2 3">
    <name type="scientific">Gordonia desulfuricans</name>
    <dbReference type="NCBI Taxonomy" id="89051"/>
    <lineage>
        <taxon>Bacteria</taxon>
        <taxon>Bacillati</taxon>
        <taxon>Actinomycetota</taxon>
        <taxon>Actinomycetes</taxon>
        <taxon>Mycobacteriales</taxon>
        <taxon>Gordoniaceae</taxon>
        <taxon>Gordonia</taxon>
    </lineage>
</organism>
<dbReference type="PANTHER" id="PTHR36840">
    <property type="entry name" value="BLL5714 PROTEIN"/>
    <property type="match status" value="1"/>
</dbReference>
<feature type="transmembrane region" description="Helical" evidence="1">
    <location>
        <begin position="351"/>
        <end position="370"/>
    </location>
</feature>
<evidence type="ECO:0000313" key="3">
    <source>
        <dbReference type="Proteomes" id="UP000466307"/>
    </source>
</evidence>
<keyword evidence="1" id="KW-1133">Transmembrane helix</keyword>
<dbReference type="AlphaFoldDB" id="A0A7K3LLU9"/>
<dbReference type="Pfam" id="PF06772">
    <property type="entry name" value="LtrA"/>
    <property type="match status" value="1"/>
</dbReference>
<dbReference type="InterPro" id="IPR010640">
    <property type="entry name" value="Low_temperature_requirement_A"/>
</dbReference>